<evidence type="ECO:0000259" key="5">
    <source>
        <dbReference type="PROSITE" id="PS50102"/>
    </source>
</evidence>
<reference evidence="6" key="1">
    <citation type="journal article" date="2015" name="PLoS ONE">
        <title>Comprehensive Evaluation of Toxoplasma gondii VEG and Neospora caninum LIV Genomes with Tachyzoite Stage Transcriptome and Proteome Defines Novel Transcript Features.</title>
        <authorList>
            <person name="Ramaprasad A."/>
            <person name="Mourier T."/>
            <person name="Naeem R."/>
            <person name="Malas T.B."/>
            <person name="Moussa E."/>
            <person name="Panigrahi A."/>
            <person name="Vermont S.J."/>
            <person name="Otto T.D."/>
            <person name="Wastling J."/>
            <person name="Pain A."/>
        </authorList>
    </citation>
    <scope>NUCLEOTIDE SEQUENCE</scope>
    <source>
        <strain evidence="6">Liverpool</strain>
    </source>
</reference>
<evidence type="ECO:0000313" key="6">
    <source>
        <dbReference type="EMBL" id="CEL68157.1"/>
    </source>
</evidence>
<feature type="compositionally biased region" description="Polar residues" evidence="4">
    <location>
        <begin position="187"/>
        <end position="205"/>
    </location>
</feature>
<feature type="domain" description="RRM" evidence="5">
    <location>
        <begin position="337"/>
        <end position="408"/>
    </location>
</feature>
<evidence type="ECO:0000256" key="4">
    <source>
        <dbReference type="SAM" id="MobiDB-lite"/>
    </source>
</evidence>
<dbReference type="GO" id="GO:0005829">
    <property type="term" value="C:cytosol"/>
    <property type="evidence" value="ECO:0007669"/>
    <property type="project" value="TreeGrafter"/>
</dbReference>
<dbReference type="AlphaFoldDB" id="A0A0F7UJ61"/>
<dbReference type="EMBL" id="LN714484">
    <property type="protein sequence ID" value="CEL68157.1"/>
    <property type="molecule type" value="Genomic_DNA"/>
</dbReference>
<keyword evidence="2 3" id="KW-0694">RNA-binding</keyword>
<name>A0A0F7UJ61_NEOCL</name>
<keyword evidence="1" id="KW-0677">Repeat</keyword>
<proteinExistence type="predicted"/>
<evidence type="ECO:0000256" key="1">
    <source>
        <dbReference type="ARBA" id="ARBA00022737"/>
    </source>
</evidence>
<evidence type="ECO:0000256" key="3">
    <source>
        <dbReference type="PROSITE-ProRule" id="PRU00176"/>
    </source>
</evidence>
<feature type="region of interest" description="Disordered" evidence="4">
    <location>
        <begin position="33"/>
        <end position="62"/>
    </location>
</feature>
<dbReference type="InterPro" id="IPR000504">
    <property type="entry name" value="RRM_dom"/>
</dbReference>
<dbReference type="PANTHER" id="PTHR47640">
    <property type="entry name" value="TRNA SELENOCYSTEINE 1-ASSOCIATED PROTEIN 1-RELATED-RELATED"/>
    <property type="match status" value="1"/>
</dbReference>
<accession>A0A0F7UJ61</accession>
<dbReference type="SMART" id="SM00360">
    <property type="entry name" value="RRM"/>
    <property type="match status" value="3"/>
</dbReference>
<feature type="region of interest" description="Disordered" evidence="4">
    <location>
        <begin position="156"/>
        <end position="207"/>
    </location>
</feature>
<dbReference type="Pfam" id="PF00076">
    <property type="entry name" value="RRM_1"/>
    <property type="match status" value="3"/>
</dbReference>
<dbReference type="InterPro" id="IPR050825">
    <property type="entry name" value="RBM42_RBP45_47-like"/>
</dbReference>
<dbReference type="InterPro" id="IPR012677">
    <property type="entry name" value="Nucleotide-bd_a/b_plait_sf"/>
</dbReference>
<dbReference type="PROSITE" id="PS50102">
    <property type="entry name" value="RRM"/>
    <property type="match status" value="3"/>
</dbReference>
<dbReference type="GO" id="GO:0003729">
    <property type="term" value="F:mRNA binding"/>
    <property type="evidence" value="ECO:0007669"/>
    <property type="project" value="InterPro"/>
</dbReference>
<feature type="domain" description="RRM" evidence="5">
    <location>
        <begin position="202"/>
        <end position="281"/>
    </location>
</feature>
<dbReference type="Gene3D" id="3.30.70.330">
    <property type="match status" value="3"/>
</dbReference>
<evidence type="ECO:0000256" key="2">
    <source>
        <dbReference type="ARBA" id="ARBA00022884"/>
    </source>
</evidence>
<sequence length="682" mass="73788">MAASTLAYGYGGTFASRFAAEAFSSFPVHHAGIPRPDENSPADDVIAPGDTTRSSSTGRPKERRTLWMGDLDRAELPVDEAYVRNDMFLEFNAFITHVRVCRDRITRLPSFGFVEFATEKHASYVLEHMNGRFVPGRCHKYKLNWANFNLTEKPETKATFSRPPELSRPPGESVSRSSDSAGRRTSDSSCRQPQGNPPADSTSVWVGSLDPATSREEIEELFEQHYKTVCFVKLITDPNTGIGRGFGFVHFRDPDEAERALGEMNGAICRGRRIRVNRSNNSRASAQGTSQDPSVQSAMAKLYAATAYQAQKIAQDYCGGFVPTKRKRGVLAGGTTAKVVVRGLDPFCSEEEVERHLSHFGEIIQTKAVPGGKAYVTFAEQQAAENAVTYLSGCFIGANRVGLEHADAQPPENGGPASEGQNRDGVYYWPQTVASMNLTANDGGCCAPSSYGTSCFRLTGASGWNASGSNYVGAIQGWGEVAGSADTQPVYNACSTVADMDWQPDSLRYAQNAASGDCGGAGQIPGLMMNGGLIADPLTLATIAAQKEIENRQREHAKRKGLIAASDAELSGGLFHDVDPAMVPADLLPAPMMADQAILTKGTLERHTFVSSNPLFSSTLRLRGPSDDDGFMELIDEAEGCEAVIKSDHERLVAAKQKAKARMHEEDHEILYGTTYTGHLPL</sequence>
<feature type="domain" description="RRM" evidence="5">
    <location>
        <begin position="64"/>
        <end position="148"/>
    </location>
</feature>
<dbReference type="InterPro" id="IPR035979">
    <property type="entry name" value="RBD_domain_sf"/>
</dbReference>
<organism evidence="6">
    <name type="scientific">Neospora caninum (strain Liverpool)</name>
    <dbReference type="NCBI Taxonomy" id="572307"/>
    <lineage>
        <taxon>Eukaryota</taxon>
        <taxon>Sar</taxon>
        <taxon>Alveolata</taxon>
        <taxon>Apicomplexa</taxon>
        <taxon>Conoidasida</taxon>
        <taxon>Coccidia</taxon>
        <taxon>Eucoccidiorida</taxon>
        <taxon>Eimeriorina</taxon>
        <taxon>Sarcocystidae</taxon>
        <taxon>Neospora</taxon>
    </lineage>
</organism>
<protein>
    <submittedName>
        <fullName evidence="6">RNA recognition motif-containing protein</fullName>
    </submittedName>
</protein>
<dbReference type="PANTHER" id="PTHR47640:SF10">
    <property type="entry name" value="TRNA SELENOCYSTEINE 1-ASSOCIATED PROTEIN 1-RELATED"/>
    <property type="match status" value="1"/>
</dbReference>
<dbReference type="SUPFAM" id="SSF54928">
    <property type="entry name" value="RNA-binding domain, RBD"/>
    <property type="match status" value="2"/>
</dbReference>
<gene>
    <name evidence="6" type="ORF">BN1204_039300</name>
</gene>